<dbReference type="GO" id="GO:0098719">
    <property type="term" value="P:sodium ion import across plasma membrane"/>
    <property type="evidence" value="ECO:0007669"/>
    <property type="project" value="TreeGrafter"/>
</dbReference>
<dbReference type="GeneID" id="7839799"/>
<keyword evidence="3 11" id="KW-0812">Transmembrane</keyword>
<evidence type="ECO:0000256" key="2">
    <source>
        <dbReference type="ARBA" id="ARBA00022448"/>
    </source>
</evidence>
<feature type="transmembrane region" description="Helical" evidence="11">
    <location>
        <begin position="174"/>
        <end position="191"/>
    </location>
</feature>
<organism evidence="13 14">
    <name type="scientific">Tetrahymena thermophila (strain SB210)</name>
    <dbReference type="NCBI Taxonomy" id="312017"/>
    <lineage>
        <taxon>Eukaryota</taxon>
        <taxon>Sar</taxon>
        <taxon>Alveolata</taxon>
        <taxon>Ciliophora</taxon>
        <taxon>Intramacronucleata</taxon>
        <taxon>Oligohymenophorea</taxon>
        <taxon>Hymenostomatida</taxon>
        <taxon>Tetrahymenina</taxon>
        <taxon>Tetrahymenidae</taxon>
        <taxon>Tetrahymena</taxon>
    </lineage>
</organism>
<dbReference type="AlphaFoldDB" id="I7MGL3"/>
<dbReference type="Gene3D" id="6.10.140.1330">
    <property type="match status" value="1"/>
</dbReference>
<dbReference type="GO" id="GO:0015386">
    <property type="term" value="F:potassium:proton antiporter activity"/>
    <property type="evidence" value="ECO:0007669"/>
    <property type="project" value="TreeGrafter"/>
</dbReference>
<feature type="transmembrane region" description="Helical" evidence="11">
    <location>
        <begin position="95"/>
        <end position="118"/>
    </location>
</feature>
<sequence>MNLFEDYYTLSLTLMGLLFTYICFQSIIEHKKIHVLHETGFGIIVGFVLGLIMKAFGHSISFSGQNFFQIMLPPIIFSAGYNLKKRKFFSNIFYISLYAILGTLINFIITLLITDGFLKAGLIVDLNNDPVNLSTQDILYFSATMCASDAIAALTLINSVAYPKLFSVVFGEGLLNDAVAIILFNSVGTIVNKQGEVNLEASTFGNLCLFFLKNCFLSIFIGIVVGLLATYFTKVFRPLVKDPIKINVFILIVGYSSYCIGEIAEVSSVIAMLTSGIVMNHYMKYNFEEDGLKSTVVTVGTLSQVAESILFIYLGISSWTYISDKAKVSFSFIGLSFIITIVARLGCIYFTSAIACLFMGKKWDLNKYELFIIWFAGLIRGAVAFALIITIQNSLNPVITSTILFIVFFTTVFLGGFMSSFIKYFTGLMSKSPEVQERNKKNQELANEKKLKSKKKVSKLKNLEEGFLKPFLIYDYLNRKKSIQEEKKKKLLEEMEMYEFEKRQSFESSKSNVSSRNESQSSELNQTQNNILNHLIYNNQSQDYIIKYNNNIVYSSELKNKESDQQQNCDGVEKQDQM</sequence>
<dbReference type="Proteomes" id="UP000009168">
    <property type="component" value="Unassembled WGS sequence"/>
</dbReference>
<keyword evidence="4 11" id="KW-1133">Transmembrane helix</keyword>
<feature type="transmembrane region" description="Helical" evidence="11">
    <location>
        <begin position="295"/>
        <end position="316"/>
    </location>
</feature>
<feature type="transmembrane region" description="Helical" evidence="11">
    <location>
        <begin position="138"/>
        <end position="162"/>
    </location>
</feature>
<keyword evidence="5" id="KW-0915">Sodium</keyword>
<dbReference type="GO" id="GO:0015385">
    <property type="term" value="F:sodium:proton antiporter activity"/>
    <property type="evidence" value="ECO:0007669"/>
    <property type="project" value="InterPro"/>
</dbReference>
<accession>I7MGL3</accession>
<dbReference type="RefSeq" id="XP_001021874.2">
    <property type="nucleotide sequence ID" value="XM_001021874.2"/>
</dbReference>
<evidence type="ECO:0000313" key="13">
    <source>
        <dbReference type="EMBL" id="EAS01629.2"/>
    </source>
</evidence>
<feature type="region of interest" description="Disordered" evidence="10">
    <location>
        <begin position="559"/>
        <end position="578"/>
    </location>
</feature>
<dbReference type="GO" id="GO:0005886">
    <property type="term" value="C:plasma membrane"/>
    <property type="evidence" value="ECO:0007669"/>
    <property type="project" value="TreeGrafter"/>
</dbReference>
<dbReference type="InterPro" id="IPR018422">
    <property type="entry name" value="Cation/H_exchanger_CPA1"/>
</dbReference>
<dbReference type="PANTHER" id="PTHR10110">
    <property type="entry name" value="SODIUM/HYDROGEN EXCHANGER"/>
    <property type="match status" value="1"/>
</dbReference>
<evidence type="ECO:0000259" key="12">
    <source>
        <dbReference type="Pfam" id="PF00999"/>
    </source>
</evidence>
<evidence type="ECO:0000313" key="14">
    <source>
        <dbReference type="Proteomes" id="UP000009168"/>
    </source>
</evidence>
<dbReference type="InterPro" id="IPR004709">
    <property type="entry name" value="NaH_exchanger"/>
</dbReference>
<feature type="transmembrane region" description="Helical" evidence="11">
    <location>
        <begin position="6"/>
        <end position="28"/>
    </location>
</feature>
<keyword evidence="8" id="KW-0739">Sodium transport</keyword>
<dbReference type="eggNOG" id="KOG1965">
    <property type="taxonomic scope" value="Eukaryota"/>
</dbReference>
<feature type="coiled-coil region" evidence="9">
    <location>
        <begin position="474"/>
        <end position="501"/>
    </location>
</feature>
<evidence type="ECO:0000256" key="1">
    <source>
        <dbReference type="ARBA" id="ARBA00004141"/>
    </source>
</evidence>
<feature type="transmembrane region" description="Helical" evidence="11">
    <location>
        <begin position="328"/>
        <end position="358"/>
    </location>
</feature>
<dbReference type="KEGG" id="tet:TTHERM_00933180"/>
<name>I7MGL3_TETTS</name>
<keyword evidence="7 11" id="KW-0472">Membrane</keyword>
<dbReference type="Pfam" id="PF00999">
    <property type="entry name" value="Na_H_Exchanger"/>
    <property type="match status" value="1"/>
</dbReference>
<reference evidence="14" key="1">
    <citation type="journal article" date="2006" name="PLoS Biol.">
        <title>Macronuclear genome sequence of the ciliate Tetrahymena thermophila, a model eukaryote.</title>
        <authorList>
            <person name="Eisen J.A."/>
            <person name="Coyne R.S."/>
            <person name="Wu M."/>
            <person name="Wu D."/>
            <person name="Thiagarajan M."/>
            <person name="Wortman J.R."/>
            <person name="Badger J.H."/>
            <person name="Ren Q."/>
            <person name="Amedeo P."/>
            <person name="Jones K.M."/>
            <person name="Tallon L.J."/>
            <person name="Delcher A.L."/>
            <person name="Salzberg S.L."/>
            <person name="Silva J.C."/>
            <person name="Haas B.J."/>
            <person name="Majoros W.H."/>
            <person name="Farzad M."/>
            <person name="Carlton J.M."/>
            <person name="Smith R.K. Jr."/>
            <person name="Garg J."/>
            <person name="Pearlman R.E."/>
            <person name="Karrer K.M."/>
            <person name="Sun L."/>
            <person name="Manning G."/>
            <person name="Elde N.C."/>
            <person name="Turkewitz A.P."/>
            <person name="Asai D.J."/>
            <person name="Wilkes D.E."/>
            <person name="Wang Y."/>
            <person name="Cai H."/>
            <person name="Collins K."/>
            <person name="Stewart B.A."/>
            <person name="Lee S.R."/>
            <person name="Wilamowska K."/>
            <person name="Weinberg Z."/>
            <person name="Ruzzo W.L."/>
            <person name="Wloga D."/>
            <person name="Gaertig J."/>
            <person name="Frankel J."/>
            <person name="Tsao C.-C."/>
            <person name="Gorovsky M.A."/>
            <person name="Keeling P.J."/>
            <person name="Waller R.F."/>
            <person name="Patron N.J."/>
            <person name="Cherry J.M."/>
            <person name="Stover N.A."/>
            <person name="Krieger C.J."/>
            <person name="del Toro C."/>
            <person name="Ryder H.F."/>
            <person name="Williamson S.C."/>
            <person name="Barbeau R.A."/>
            <person name="Hamilton E.P."/>
            <person name="Orias E."/>
        </authorList>
    </citation>
    <scope>NUCLEOTIDE SEQUENCE [LARGE SCALE GENOMIC DNA]</scope>
    <source>
        <strain evidence="14">SB210</strain>
    </source>
</reference>
<keyword evidence="9" id="KW-0175">Coiled coil</keyword>
<dbReference type="GO" id="GO:0051453">
    <property type="term" value="P:regulation of intracellular pH"/>
    <property type="evidence" value="ECO:0007669"/>
    <property type="project" value="TreeGrafter"/>
</dbReference>
<keyword evidence="6" id="KW-0406">Ion transport</keyword>
<feature type="domain" description="Cation/H+ exchanger transmembrane" evidence="12">
    <location>
        <begin position="28"/>
        <end position="418"/>
    </location>
</feature>
<evidence type="ECO:0000256" key="10">
    <source>
        <dbReference type="SAM" id="MobiDB-lite"/>
    </source>
</evidence>
<comment type="subcellular location">
    <subcellularLocation>
        <location evidence="1">Membrane</location>
        <topology evidence="1">Multi-pass membrane protein</topology>
    </subcellularLocation>
</comment>
<evidence type="ECO:0000256" key="11">
    <source>
        <dbReference type="SAM" id="Phobius"/>
    </source>
</evidence>
<protein>
    <submittedName>
        <fullName evidence="13">Transporter, monovalent cation:proton antiporter-2 (CPA2) family protein</fullName>
    </submittedName>
</protein>
<keyword evidence="14" id="KW-1185">Reference proteome</keyword>
<evidence type="ECO:0000256" key="8">
    <source>
        <dbReference type="ARBA" id="ARBA00023201"/>
    </source>
</evidence>
<proteinExistence type="predicted"/>
<feature type="transmembrane region" description="Helical" evidence="11">
    <location>
        <begin position="403"/>
        <end position="422"/>
    </location>
</feature>
<evidence type="ECO:0000256" key="5">
    <source>
        <dbReference type="ARBA" id="ARBA00023053"/>
    </source>
</evidence>
<dbReference type="OrthoDB" id="196264at2759"/>
<feature type="transmembrane region" description="Helical" evidence="11">
    <location>
        <begin position="370"/>
        <end position="391"/>
    </location>
</feature>
<evidence type="ECO:0000256" key="3">
    <source>
        <dbReference type="ARBA" id="ARBA00022692"/>
    </source>
</evidence>
<dbReference type="PRINTS" id="PR01084">
    <property type="entry name" value="NAHEXCHNGR"/>
</dbReference>
<evidence type="ECO:0000256" key="7">
    <source>
        <dbReference type="ARBA" id="ARBA00023136"/>
    </source>
</evidence>
<gene>
    <name evidence="13" type="ORF">TTHERM_00933180</name>
</gene>
<feature type="transmembrane region" description="Helical" evidence="11">
    <location>
        <begin position="40"/>
        <end position="60"/>
    </location>
</feature>
<dbReference type="InParanoid" id="I7MGL3"/>
<dbReference type="PANTHER" id="PTHR10110:SF187">
    <property type="entry name" value="SODIUM_HYDROGEN EXCHANGER"/>
    <property type="match status" value="1"/>
</dbReference>
<feature type="transmembrane region" description="Helical" evidence="11">
    <location>
        <begin position="211"/>
        <end position="232"/>
    </location>
</feature>
<evidence type="ECO:0000256" key="9">
    <source>
        <dbReference type="SAM" id="Coils"/>
    </source>
</evidence>
<evidence type="ECO:0000256" key="6">
    <source>
        <dbReference type="ARBA" id="ARBA00023065"/>
    </source>
</evidence>
<evidence type="ECO:0000256" key="4">
    <source>
        <dbReference type="ARBA" id="ARBA00022989"/>
    </source>
</evidence>
<dbReference type="InterPro" id="IPR006153">
    <property type="entry name" value="Cation/H_exchanger_TM"/>
</dbReference>
<dbReference type="EMBL" id="GG662564">
    <property type="protein sequence ID" value="EAS01629.2"/>
    <property type="molecule type" value="Genomic_DNA"/>
</dbReference>
<keyword evidence="2" id="KW-0813">Transport</keyword>